<dbReference type="SUPFAM" id="SSF53448">
    <property type="entry name" value="Nucleotide-diphospho-sugar transferases"/>
    <property type="match status" value="1"/>
</dbReference>
<dbReference type="EMBL" id="ADLS01000008">
    <property type="protein sequence ID" value="EGX67184.1"/>
    <property type="molecule type" value="Genomic_DNA"/>
</dbReference>
<dbReference type="AlphaFoldDB" id="G1WH33"/>
<dbReference type="OrthoDB" id="9802881at2"/>
<evidence type="ECO:0000313" key="1">
    <source>
        <dbReference type="EMBL" id="EGX67184.1"/>
    </source>
</evidence>
<proteinExistence type="predicted"/>
<dbReference type="Proteomes" id="UP000004830">
    <property type="component" value="Unassembled WGS sequence"/>
</dbReference>
<evidence type="ECO:0000313" key="2">
    <source>
        <dbReference type="Proteomes" id="UP000004830"/>
    </source>
</evidence>
<evidence type="ECO:0008006" key="3">
    <source>
        <dbReference type="Google" id="ProtNLM"/>
    </source>
</evidence>
<accession>G1WH33</accession>
<reference evidence="1 2" key="1">
    <citation type="submission" date="2011-06" db="EMBL/GenBank/DDBJ databases">
        <title>The Genome Sequence of Collinsella tanakaei YIT 12063.</title>
        <authorList>
            <consortium name="The Broad Institute Genome Sequencing Platform"/>
            <person name="Earl A."/>
            <person name="Ward D."/>
            <person name="Feldgarden M."/>
            <person name="Gevers D."/>
            <person name="Morotomi M."/>
            <person name="Young S.K."/>
            <person name="Zeng Q."/>
            <person name="Gargeya S."/>
            <person name="Fitzgerald M."/>
            <person name="Haas B."/>
            <person name="Abouelleil A."/>
            <person name="Alvarado L."/>
            <person name="Arachchi H.M."/>
            <person name="Berlin A."/>
            <person name="Brown A."/>
            <person name="Chapman S.B."/>
            <person name="Chen Z."/>
            <person name="Dunbar C."/>
            <person name="Freedman E."/>
            <person name="Gearin G."/>
            <person name="Gellesch M."/>
            <person name="Goldberg J."/>
            <person name="Griggs A."/>
            <person name="Gujja S."/>
            <person name="Heiman D."/>
            <person name="Howarth C."/>
            <person name="Larson L."/>
            <person name="Lui A."/>
            <person name="MacDonald P.J.P."/>
            <person name="Mehta T."/>
            <person name="Montmayeur A."/>
            <person name="Murphy C."/>
            <person name="Neiman D."/>
            <person name="Pearson M."/>
            <person name="Priest M."/>
            <person name="Roberts A."/>
            <person name="Saif S."/>
            <person name="Shea T."/>
            <person name="Shenoy N."/>
            <person name="Sisk P."/>
            <person name="Stolte C."/>
            <person name="Sykes S."/>
            <person name="Wortman J."/>
            <person name="Nusbaum C."/>
            <person name="Birren B."/>
        </authorList>
    </citation>
    <scope>NUCLEOTIDE SEQUENCE [LARGE SCALE GENOMIC DNA]</scope>
    <source>
        <strain evidence="1 2">YIT 12063</strain>
    </source>
</reference>
<comment type="caution">
    <text evidence="1">The sequence shown here is derived from an EMBL/GenBank/DDBJ whole genome shotgun (WGS) entry which is preliminary data.</text>
</comment>
<name>G1WH33_9ACTN</name>
<gene>
    <name evidence="1" type="ORF">HMPREF9452_00646</name>
</gene>
<dbReference type="GeneID" id="62758414"/>
<dbReference type="RefSeq" id="WP_009140682.1">
    <property type="nucleotide sequence ID" value="NZ_JH126467.1"/>
</dbReference>
<protein>
    <recommendedName>
        <fullName evidence="3">Capsular polysaccharide synthesis protein</fullName>
    </recommendedName>
</protein>
<dbReference type="HOGENOM" id="CLU_068623_1_1_11"/>
<dbReference type="Gene3D" id="3.90.550.20">
    <property type="match status" value="1"/>
</dbReference>
<dbReference type="InterPro" id="IPR029044">
    <property type="entry name" value="Nucleotide-diphossugar_trans"/>
</dbReference>
<keyword evidence="2" id="KW-1185">Reference proteome</keyword>
<dbReference type="eggNOG" id="COG3774">
    <property type="taxonomic scope" value="Bacteria"/>
</dbReference>
<dbReference type="STRING" id="742742.HMPREF9452_00646"/>
<dbReference type="Pfam" id="PF05704">
    <property type="entry name" value="Caps_synth"/>
    <property type="match status" value="1"/>
</dbReference>
<dbReference type="InterPro" id="IPR008441">
    <property type="entry name" value="AfumC-like_glycosyl_Trfase"/>
</dbReference>
<organism evidence="1 2">
    <name type="scientific">Collinsella tanakaei YIT 12063</name>
    <dbReference type="NCBI Taxonomy" id="742742"/>
    <lineage>
        <taxon>Bacteria</taxon>
        <taxon>Bacillati</taxon>
        <taxon>Actinomycetota</taxon>
        <taxon>Coriobacteriia</taxon>
        <taxon>Coriobacteriales</taxon>
        <taxon>Coriobacteriaceae</taxon>
        <taxon>Collinsella</taxon>
    </lineage>
</organism>
<dbReference type="GO" id="GO:0016757">
    <property type="term" value="F:glycosyltransferase activity"/>
    <property type="evidence" value="ECO:0007669"/>
    <property type="project" value="InterPro"/>
</dbReference>
<sequence length="311" mass="36741">MSGFKGRIRRSIQSRTLIGDTLSYCLIPLGFGDKYLIGLNSMYKAYSWVAKKLGPFYKDYLNSARSLSGQTSSSGGASKTVWVCWFQGIENAPAVVRQCYASLEEWLSDWDIVTITSENYDQYVSIPDYIVDKWKRGIISHTHFSDILRVALLVEHGGLWVDATTFMTGPLPDYVLDNELFVYRNGWMDSDMINMESWFIYSRFGGNRFLKQVRDLLFEYWKRYSFLKNYFLFHMIFRIVEDENRLDWERIPYFHQIDNHLLMRELQQPFNRARIEQIKRITTVHKLTYKLPECGSSCTVHHLMEINEHFK</sequence>